<gene>
    <name evidence="1" type="ORF">QFC21_000243</name>
</gene>
<dbReference type="Proteomes" id="UP001227268">
    <property type="component" value="Unassembled WGS sequence"/>
</dbReference>
<protein>
    <submittedName>
        <fullName evidence="1">Uncharacterized protein</fullName>
    </submittedName>
</protein>
<organism evidence="1 2">
    <name type="scientific">Naganishia friedmannii</name>
    <dbReference type="NCBI Taxonomy" id="89922"/>
    <lineage>
        <taxon>Eukaryota</taxon>
        <taxon>Fungi</taxon>
        <taxon>Dikarya</taxon>
        <taxon>Basidiomycota</taxon>
        <taxon>Agaricomycotina</taxon>
        <taxon>Tremellomycetes</taxon>
        <taxon>Filobasidiales</taxon>
        <taxon>Filobasidiaceae</taxon>
        <taxon>Naganishia</taxon>
    </lineage>
</organism>
<proteinExistence type="predicted"/>
<evidence type="ECO:0000313" key="1">
    <source>
        <dbReference type="EMBL" id="KAJ9108922.1"/>
    </source>
</evidence>
<evidence type="ECO:0000313" key="2">
    <source>
        <dbReference type="Proteomes" id="UP001227268"/>
    </source>
</evidence>
<reference evidence="1" key="1">
    <citation type="submission" date="2023-04" db="EMBL/GenBank/DDBJ databases">
        <title>Draft Genome sequencing of Naganishia species isolated from polar environments using Oxford Nanopore Technology.</title>
        <authorList>
            <person name="Leo P."/>
            <person name="Venkateswaran K."/>
        </authorList>
    </citation>
    <scope>NUCLEOTIDE SEQUENCE</scope>
    <source>
        <strain evidence="1">MNA-CCFEE 5423</strain>
    </source>
</reference>
<name>A0ACC2WBA1_9TREE</name>
<accession>A0ACC2WBA1</accession>
<dbReference type="EMBL" id="JASBWT010000001">
    <property type="protein sequence ID" value="KAJ9108922.1"/>
    <property type="molecule type" value="Genomic_DNA"/>
</dbReference>
<keyword evidence="2" id="KW-1185">Reference proteome</keyword>
<sequence>MPSLLFCCAPLSEETRLLADCYPPKKQLPSSTSFNPALPSSGIDTVKPLSQELSRLTYYAANKPGKLRAIGEELDGRVAKHTRAAKSGNGKERVMLLISLAILRSLISECRRELGLFALSIVNCIDRSLEYALSPNSAGSSGTSSTVGVDLELAVAAGAAFTSFTTYATSSTFGADDTALRTYLRVLERLAAMAVFQPRTAGAIGSDQRRDDRVDDKSIENGDFEFRNRTRLIGLAALVAAVQSDLLNASYSDFGKQTRIFIPALITNLWLANLDDLKLETARVQIDASPSPYFTEFQARPRLSDRRAPSLHAHIIGEKGPATSEVVGGALRTLRELIESCHSSQLSTCLQDMMDVFDGTTDSTSQRKGASRVSGWKDRERCCWLAECVASYAMLGYRYIVPLSLLEQLVAGTKETAVLGDRELTLMEMLISLFSAEKLSLVGIAPAELLNSLLDIIIARARIATCDVLLPSLVRCILAIGSHIYYVDQTNDMIEVVINRIAETQALNKPPDISELSAGNAKTTLPWCQEAIRIMIACMTNLMLASQPSSGTTIVPSSRGNNDNRAPTDGAGGNPSSSHITTPNVNGSASAIPERSGRRNPVSPEIWQDTLPLLCEATYAVRAEYARALVLYLRREFPASVRVLTNGMGSEHSIHLKQARLGAIRFLHAMNATLYTLAISNRLGYAGPAQLSAPAIAPIIQETAPTPFSDSPRATTPTAAKSVNTPVRAVPTPQPQNYSSNSSVQEDRPPPPLIARRSSKLVSLPVHRMNGVAFGETITEHALVDDRNETRVVATPGDYLALSSIIDTTLHALPIESGIIIIPMLIAIDNDAGRILVARSNDNDEDDEFFSMQRRRACKEVACSAWQDIAMHYSISELLNTVDQIRASFTRPSVVPAGPFREAREGLFPPEQPSQFAAIHVSTPSRPVIDPEYAIQQLARNGQFQSDVKLPSEEIVHALSKPWTVQEALTNSVEGQPYEISRRSSPRRAKLFLNDIARPGSALSLQSYNQNGQRGIDVGDLRDALGMSRTASATRLASAAPSLSTVGTRHTAEEPAAGLTMSTSTRRLRPDDAREILKDILKEKKPKP</sequence>
<comment type="caution">
    <text evidence="1">The sequence shown here is derived from an EMBL/GenBank/DDBJ whole genome shotgun (WGS) entry which is preliminary data.</text>
</comment>